<dbReference type="Gene3D" id="3.30.40.10">
    <property type="entry name" value="Zinc/RING finger domain, C3HC4 (zinc finger)"/>
    <property type="match status" value="1"/>
</dbReference>
<comment type="catalytic activity">
    <reaction evidence="1 5">
        <text>S-ubiquitinyl-[E2 ubiquitin-conjugating enzyme]-L-cysteine + [acceptor protein]-L-lysine = [E2 ubiquitin-conjugating enzyme]-L-cysteine + N(6)-ubiquitinyl-[acceptor protein]-L-lysine.</text>
        <dbReference type="EC" id="2.3.2.27"/>
    </reaction>
</comment>
<keyword evidence="4 5" id="KW-0833">Ubl conjugation pathway</keyword>
<evidence type="ECO:0000256" key="4">
    <source>
        <dbReference type="ARBA" id="ARBA00022786"/>
    </source>
</evidence>
<dbReference type="PANTHER" id="PTHR22849">
    <property type="entry name" value="WDSAM1 PROTEIN"/>
    <property type="match status" value="1"/>
</dbReference>
<feature type="domain" description="U-box" evidence="6">
    <location>
        <begin position="45"/>
        <end position="120"/>
    </location>
</feature>
<comment type="pathway">
    <text evidence="2 5">Protein modification; protein ubiquitination.</text>
</comment>
<dbReference type="InterPro" id="IPR003613">
    <property type="entry name" value="Ubox_domain"/>
</dbReference>
<dbReference type="EC" id="2.3.2.27" evidence="5"/>
<comment type="function">
    <text evidence="5">Functions as an E3 ubiquitin ligase.</text>
</comment>
<evidence type="ECO:0000313" key="7">
    <source>
        <dbReference type="EMBL" id="CAH1436568.1"/>
    </source>
</evidence>
<dbReference type="InterPro" id="IPR058678">
    <property type="entry name" value="ARM_PUB"/>
</dbReference>
<dbReference type="CDD" id="cd16664">
    <property type="entry name" value="RING-Ubox_PUB"/>
    <property type="match status" value="1"/>
</dbReference>
<dbReference type="SUPFAM" id="SSF48371">
    <property type="entry name" value="ARM repeat"/>
    <property type="match status" value="1"/>
</dbReference>
<dbReference type="GO" id="GO:0016567">
    <property type="term" value="P:protein ubiquitination"/>
    <property type="evidence" value="ECO:0007669"/>
    <property type="project" value="UniProtKB-UniRule"/>
</dbReference>
<dbReference type="GO" id="GO:0006952">
    <property type="term" value="P:defense response"/>
    <property type="evidence" value="ECO:0007669"/>
    <property type="project" value="UniProtKB-ARBA"/>
</dbReference>
<dbReference type="InterPro" id="IPR045210">
    <property type="entry name" value="RING-Ubox_PUB"/>
</dbReference>
<gene>
    <name evidence="7" type="ORF">LVIROSA_LOCUS22937</name>
</gene>
<comment type="caution">
    <text evidence="7">The sequence shown here is derived from an EMBL/GenBank/DDBJ whole genome shotgun (WGS) entry which is preliminary data.</text>
</comment>
<dbReference type="EMBL" id="CAKMRJ010004445">
    <property type="protein sequence ID" value="CAH1436568.1"/>
    <property type="molecule type" value="Genomic_DNA"/>
</dbReference>
<sequence length="460" mass="51024">MLFIIIHNNLSRFRIETQQSILALLIALSDFLHLSAMGDSQTEIEVPSFFVCPISLEIMKDPVTLSTGITYDREAIEKWLYTRKNSTCPITKQTLTDLELTPNHTLRRLIQSWCTINGPYGIERFPTPRIPISKSQILKLLQDSKSPNLQMKCLKKLKTIVSESGVNKRSTEAVGAAEYLSYIICNPSFNLTSPSSVEEISGVDGFDNSVTAVDEAVNILYNLHLSQTGLKSLFGKTGEFVDALTRVMQCAANYETRTYAVLLLKSMFDVAEPIQVMSLKIHFFKELTQILANQVSPKATKAALKLLIEVCPWGRNRVKAVEAGAVTVLIDTLLDCTDQKRVSEMVLTLLDHLCQSAEGRAELLRHGAGLAVVSKKIFRVSQVASARAVRILHAVAKFSGNTSVVQEMLQLGVVGKLCFVLQVDSASKTSEKAREILKMHARAWKHSSCIPYNLVCSYPS</sequence>
<dbReference type="InterPro" id="IPR045185">
    <property type="entry name" value="PUB22/23/24-like"/>
</dbReference>
<dbReference type="GO" id="GO:0061630">
    <property type="term" value="F:ubiquitin protein ligase activity"/>
    <property type="evidence" value="ECO:0007669"/>
    <property type="project" value="UniProtKB-UniRule"/>
</dbReference>
<keyword evidence="8" id="KW-1185">Reference proteome</keyword>
<dbReference type="FunFam" id="3.30.40.10:FF:000437">
    <property type="entry name" value="RING-type E3 ubiquitin transferase"/>
    <property type="match status" value="1"/>
</dbReference>
<dbReference type="SMART" id="SM00504">
    <property type="entry name" value="Ubox"/>
    <property type="match status" value="1"/>
</dbReference>
<dbReference type="Pfam" id="PF25598">
    <property type="entry name" value="ARM_PUB"/>
    <property type="match status" value="1"/>
</dbReference>
<evidence type="ECO:0000256" key="3">
    <source>
        <dbReference type="ARBA" id="ARBA00022679"/>
    </source>
</evidence>
<proteinExistence type="predicted"/>
<dbReference type="InterPro" id="IPR011989">
    <property type="entry name" value="ARM-like"/>
</dbReference>
<accession>A0AAU9NFA4</accession>
<dbReference type="PROSITE" id="PS51698">
    <property type="entry name" value="U_BOX"/>
    <property type="match status" value="1"/>
</dbReference>
<dbReference type="InterPro" id="IPR016024">
    <property type="entry name" value="ARM-type_fold"/>
</dbReference>
<evidence type="ECO:0000259" key="6">
    <source>
        <dbReference type="PROSITE" id="PS51698"/>
    </source>
</evidence>
<dbReference type="SUPFAM" id="SSF57850">
    <property type="entry name" value="RING/U-box"/>
    <property type="match status" value="1"/>
</dbReference>
<evidence type="ECO:0000256" key="5">
    <source>
        <dbReference type="RuleBase" id="RU369093"/>
    </source>
</evidence>
<reference evidence="7 8" key="1">
    <citation type="submission" date="2022-01" db="EMBL/GenBank/DDBJ databases">
        <authorList>
            <person name="Xiong W."/>
            <person name="Schranz E."/>
        </authorList>
    </citation>
    <scope>NUCLEOTIDE SEQUENCE [LARGE SCALE GENOMIC DNA]</scope>
</reference>
<keyword evidence="3 5" id="KW-0808">Transferase</keyword>
<organism evidence="7 8">
    <name type="scientific">Lactuca virosa</name>
    <dbReference type="NCBI Taxonomy" id="75947"/>
    <lineage>
        <taxon>Eukaryota</taxon>
        <taxon>Viridiplantae</taxon>
        <taxon>Streptophyta</taxon>
        <taxon>Embryophyta</taxon>
        <taxon>Tracheophyta</taxon>
        <taxon>Spermatophyta</taxon>
        <taxon>Magnoliopsida</taxon>
        <taxon>eudicotyledons</taxon>
        <taxon>Gunneridae</taxon>
        <taxon>Pentapetalae</taxon>
        <taxon>asterids</taxon>
        <taxon>campanulids</taxon>
        <taxon>Asterales</taxon>
        <taxon>Asteraceae</taxon>
        <taxon>Cichorioideae</taxon>
        <taxon>Cichorieae</taxon>
        <taxon>Lactucinae</taxon>
        <taxon>Lactuca</taxon>
    </lineage>
</organism>
<name>A0AAU9NFA4_9ASTR</name>
<dbReference type="AlphaFoldDB" id="A0AAU9NFA4"/>
<dbReference type="PANTHER" id="PTHR22849:SF132">
    <property type="entry name" value="E3 UBIQUITIN-PROTEIN LIGASE PUB23"/>
    <property type="match status" value="1"/>
</dbReference>
<protein>
    <recommendedName>
        <fullName evidence="5 6">U-box domain-containing protein</fullName>
        <ecNumber evidence="5">2.3.2.27</ecNumber>
    </recommendedName>
    <alternativeName>
        <fullName evidence="5">RING-type E3 ubiquitin transferase PUB</fullName>
    </alternativeName>
</protein>
<dbReference type="Proteomes" id="UP001157418">
    <property type="component" value="Unassembled WGS sequence"/>
</dbReference>
<dbReference type="Pfam" id="PF04564">
    <property type="entry name" value="U-box"/>
    <property type="match status" value="1"/>
</dbReference>
<evidence type="ECO:0000256" key="2">
    <source>
        <dbReference type="ARBA" id="ARBA00004906"/>
    </source>
</evidence>
<evidence type="ECO:0000256" key="1">
    <source>
        <dbReference type="ARBA" id="ARBA00000900"/>
    </source>
</evidence>
<dbReference type="InterPro" id="IPR013083">
    <property type="entry name" value="Znf_RING/FYVE/PHD"/>
</dbReference>
<evidence type="ECO:0000313" key="8">
    <source>
        <dbReference type="Proteomes" id="UP001157418"/>
    </source>
</evidence>
<dbReference type="Gene3D" id="1.25.10.10">
    <property type="entry name" value="Leucine-rich Repeat Variant"/>
    <property type="match status" value="1"/>
</dbReference>